<evidence type="ECO:0000313" key="2">
    <source>
        <dbReference type="Proteomes" id="UP001157502"/>
    </source>
</evidence>
<accession>A0ACC2G4U9</accession>
<proteinExistence type="predicted"/>
<comment type="caution">
    <text evidence="1">The sequence shown here is derived from an EMBL/GenBank/DDBJ whole genome shotgun (WGS) entry which is preliminary data.</text>
</comment>
<organism evidence="1 2">
    <name type="scientific">Dallia pectoralis</name>
    <name type="common">Alaska blackfish</name>
    <dbReference type="NCBI Taxonomy" id="75939"/>
    <lineage>
        <taxon>Eukaryota</taxon>
        <taxon>Metazoa</taxon>
        <taxon>Chordata</taxon>
        <taxon>Craniata</taxon>
        <taxon>Vertebrata</taxon>
        <taxon>Euteleostomi</taxon>
        <taxon>Actinopterygii</taxon>
        <taxon>Neopterygii</taxon>
        <taxon>Teleostei</taxon>
        <taxon>Protacanthopterygii</taxon>
        <taxon>Esociformes</taxon>
        <taxon>Umbridae</taxon>
        <taxon>Dallia</taxon>
    </lineage>
</organism>
<dbReference type="Proteomes" id="UP001157502">
    <property type="component" value="Chromosome 17"/>
</dbReference>
<gene>
    <name evidence="1" type="ORF">DPEC_G00206240</name>
</gene>
<keyword evidence="2" id="KW-1185">Reference proteome</keyword>
<reference evidence="1" key="1">
    <citation type="submission" date="2021-05" db="EMBL/GenBank/DDBJ databases">
        <authorList>
            <person name="Pan Q."/>
            <person name="Jouanno E."/>
            <person name="Zahm M."/>
            <person name="Klopp C."/>
            <person name="Cabau C."/>
            <person name="Louis A."/>
            <person name="Berthelot C."/>
            <person name="Parey E."/>
            <person name="Roest Crollius H."/>
            <person name="Montfort J."/>
            <person name="Robinson-Rechavi M."/>
            <person name="Bouchez O."/>
            <person name="Lampietro C."/>
            <person name="Lopez Roques C."/>
            <person name="Donnadieu C."/>
            <person name="Postlethwait J."/>
            <person name="Bobe J."/>
            <person name="Dillon D."/>
            <person name="Chandos A."/>
            <person name="von Hippel F."/>
            <person name="Guiguen Y."/>
        </authorList>
    </citation>
    <scope>NUCLEOTIDE SEQUENCE</scope>
    <source>
        <strain evidence="1">YG-Jan2019</strain>
    </source>
</reference>
<sequence length="114" mass="12843">MSSRGQDRTDQTPSDVSQDETPQHRDATDIDRVSVGQGKRKVDDARRGRDGCVTHRSLPLRCPLPTLHNKFTSVKSTSNHLRRTLDPALQMRPPAESKIYLHSSCRRRPSAGQQ</sequence>
<name>A0ACC2G4U9_DALPE</name>
<evidence type="ECO:0000313" key="1">
    <source>
        <dbReference type="EMBL" id="KAJ7998566.1"/>
    </source>
</evidence>
<protein>
    <submittedName>
        <fullName evidence="1">Uncharacterized protein</fullName>
    </submittedName>
</protein>
<dbReference type="EMBL" id="CM055744">
    <property type="protein sequence ID" value="KAJ7998566.1"/>
    <property type="molecule type" value="Genomic_DNA"/>
</dbReference>